<feature type="compositionally biased region" description="Basic and acidic residues" evidence="1">
    <location>
        <begin position="456"/>
        <end position="465"/>
    </location>
</feature>
<dbReference type="Gene3D" id="3.30.470.20">
    <property type="entry name" value="ATP-grasp fold, B domain"/>
    <property type="match status" value="1"/>
</dbReference>
<accession>A0A3A9KF01</accession>
<dbReference type="AlphaFoldDB" id="A0A3A9KF01"/>
<feature type="region of interest" description="Disordered" evidence="1">
    <location>
        <begin position="432"/>
        <end position="465"/>
    </location>
</feature>
<keyword evidence="3" id="KW-1185">Reference proteome</keyword>
<dbReference type="SUPFAM" id="SSF56059">
    <property type="entry name" value="Glutathione synthetase ATP-binding domain-like"/>
    <property type="match status" value="1"/>
</dbReference>
<dbReference type="EMBL" id="PDOE01000001">
    <property type="protein sequence ID" value="RKL69121.1"/>
    <property type="molecule type" value="Genomic_DNA"/>
</dbReference>
<sequence>MLKIKYIRIKKNGDIHLPVSFRSEGKISSGMIDFHFGSWSRKMTVRFDKDLSDDTIGLSENLKNELFIPDDLSYEFRITKKTLQVGPMILWIAANTNERLSKRLNKLQKRIEEYVQVRGMICICAEEGINTKKQKIEGYYFQPQMPNGDSKWKKATFSSPGAVYKRVPLAKTANEHLYKLTKGSIFNSYFFNKWEMWEWLSPDSTLKKYIPYTKKVNSIEQVKEMLGTYSSVYLKPIKGSEGRGIMQLERDRSIIHITNDKKNKTSVTNLEDHSILQKRINGSKPYLVQQGVPTKHQSRNIDFRIYMQKNKFKHWKSSGITARISNPGSIITNIRNLDYWLTGRKAFRRIFKLGRIGASSLEKQIIDICTRACKTIDKKGSYGDIAIDFVVDKNLHVWILEMNLRQVYPVEDPKLAPKVKSTPFLYAMSIAGFPPKRKKRRRKKGKSKGSHISRSRMSEKVEKTF</sequence>
<evidence type="ECO:0000256" key="1">
    <source>
        <dbReference type="SAM" id="MobiDB-lite"/>
    </source>
</evidence>
<dbReference type="RefSeq" id="WP_110936239.1">
    <property type="nucleotide sequence ID" value="NZ_KZ614146.1"/>
</dbReference>
<dbReference type="OrthoDB" id="7869153at2"/>
<dbReference type="InterPro" id="IPR026838">
    <property type="entry name" value="YheC/D"/>
</dbReference>
<feature type="compositionally biased region" description="Basic residues" evidence="1">
    <location>
        <begin position="435"/>
        <end position="454"/>
    </location>
</feature>
<evidence type="ECO:0000313" key="3">
    <source>
        <dbReference type="Proteomes" id="UP000281498"/>
    </source>
</evidence>
<evidence type="ECO:0000313" key="2">
    <source>
        <dbReference type="EMBL" id="RKL69121.1"/>
    </source>
</evidence>
<name>A0A3A9KF01_9BACI</name>
<proteinExistence type="predicted"/>
<dbReference type="Proteomes" id="UP000281498">
    <property type="component" value="Unassembled WGS sequence"/>
</dbReference>
<protein>
    <recommendedName>
        <fullName evidence="4">ATP-grasp domain-containing protein</fullName>
    </recommendedName>
</protein>
<organism evidence="2 3">
    <name type="scientific">Salipaludibacillus neizhouensis</name>
    <dbReference type="NCBI Taxonomy" id="885475"/>
    <lineage>
        <taxon>Bacteria</taxon>
        <taxon>Bacillati</taxon>
        <taxon>Bacillota</taxon>
        <taxon>Bacilli</taxon>
        <taxon>Bacillales</taxon>
        <taxon>Bacillaceae</taxon>
    </lineage>
</organism>
<evidence type="ECO:0008006" key="4">
    <source>
        <dbReference type="Google" id="ProtNLM"/>
    </source>
</evidence>
<dbReference type="Pfam" id="PF14398">
    <property type="entry name" value="ATPgrasp_YheCD"/>
    <property type="match status" value="1"/>
</dbReference>
<reference evidence="2 3" key="1">
    <citation type="submission" date="2017-10" db="EMBL/GenBank/DDBJ databases">
        <title>Bacillus sp. nov., a halophilic bacterium isolated from a Keqin Lake.</title>
        <authorList>
            <person name="Wang H."/>
        </authorList>
    </citation>
    <scope>NUCLEOTIDE SEQUENCE [LARGE SCALE GENOMIC DNA]</scope>
    <source>
        <strain evidence="2 3">KCTC 13187</strain>
    </source>
</reference>
<gene>
    <name evidence="2" type="ORF">CR203_03540</name>
</gene>
<comment type="caution">
    <text evidence="2">The sequence shown here is derived from an EMBL/GenBank/DDBJ whole genome shotgun (WGS) entry which is preliminary data.</text>
</comment>